<evidence type="ECO:0000259" key="12">
    <source>
        <dbReference type="PROSITE" id="PS50011"/>
    </source>
</evidence>
<dbReference type="InterPro" id="IPR050117">
    <property type="entry name" value="MAPK"/>
</dbReference>
<dbReference type="STRING" id="56408.A0A1E5R2I7"/>
<dbReference type="InParanoid" id="A0A1E5R2I7"/>
<dbReference type="InterPro" id="IPR000719">
    <property type="entry name" value="Prot_kinase_dom"/>
</dbReference>
<organism evidence="13 14">
    <name type="scientific">Hanseniaspora osmophila</name>
    <dbReference type="NCBI Taxonomy" id="56408"/>
    <lineage>
        <taxon>Eukaryota</taxon>
        <taxon>Fungi</taxon>
        <taxon>Dikarya</taxon>
        <taxon>Ascomycota</taxon>
        <taxon>Saccharomycotina</taxon>
        <taxon>Saccharomycetes</taxon>
        <taxon>Saccharomycodales</taxon>
        <taxon>Saccharomycodaceae</taxon>
        <taxon>Hanseniaspora</taxon>
    </lineage>
</organism>
<dbReference type="CDD" id="cd07857">
    <property type="entry name" value="STKc_MPK1"/>
    <property type="match status" value="1"/>
</dbReference>
<evidence type="ECO:0000256" key="9">
    <source>
        <dbReference type="PROSITE-ProRule" id="PRU10141"/>
    </source>
</evidence>
<dbReference type="GO" id="GO:0004707">
    <property type="term" value="F:MAP kinase activity"/>
    <property type="evidence" value="ECO:0007669"/>
    <property type="project" value="UniProtKB-EC"/>
</dbReference>
<evidence type="ECO:0000256" key="4">
    <source>
        <dbReference type="ARBA" id="ARBA00022679"/>
    </source>
</evidence>
<dbReference type="PANTHER" id="PTHR24055">
    <property type="entry name" value="MITOGEN-ACTIVATED PROTEIN KINASE"/>
    <property type="match status" value="1"/>
</dbReference>
<dbReference type="FunCoup" id="A0A1E5R2I7">
    <property type="interactions" value="437"/>
</dbReference>
<evidence type="ECO:0000256" key="1">
    <source>
        <dbReference type="ARBA" id="ARBA00008832"/>
    </source>
</evidence>
<keyword evidence="14" id="KW-1185">Reference proteome</keyword>
<evidence type="ECO:0000313" key="13">
    <source>
        <dbReference type="EMBL" id="OEJ81100.1"/>
    </source>
</evidence>
<gene>
    <name evidence="13" type="ORF">AWRI3579_g3909</name>
</gene>
<keyword evidence="7 9" id="KW-0067">ATP-binding</keyword>
<feature type="domain" description="Protein kinase" evidence="12">
    <location>
        <begin position="26"/>
        <end position="321"/>
    </location>
</feature>
<dbReference type="InterPro" id="IPR017441">
    <property type="entry name" value="Protein_kinase_ATP_BS"/>
</dbReference>
<evidence type="ECO:0000256" key="10">
    <source>
        <dbReference type="RuleBase" id="RU361165"/>
    </source>
</evidence>
<evidence type="ECO:0000256" key="5">
    <source>
        <dbReference type="ARBA" id="ARBA00022741"/>
    </source>
</evidence>
<dbReference type="OrthoDB" id="192887at2759"/>
<dbReference type="InterPro" id="IPR008271">
    <property type="entry name" value="Ser/Thr_kinase_AS"/>
</dbReference>
<dbReference type="PROSITE" id="PS00108">
    <property type="entry name" value="PROTEIN_KINASE_ST"/>
    <property type="match status" value="1"/>
</dbReference>
<dbReference type="GO" id="GO:0006950">
    <property type="term" value="P:response to stress"/>
    <property type="evidence" value="ECO:0007669"/>
    <property type="project" value="UniProtKB-ARBA"/>
</dbReference>
<dbReference type="InterPro" id="IPR003527">
    <property type="entry name" value="MAP_kinase_CS"/>
</dbReference>
<dbReference type="Pfam" id="PF00069">
    <property type="entry name" value="Pkinase"/>
    <property type="match status" value="1"/>
</dbReference>
<evidence type="ECO:0000313" key="14">
    <source>
        <dbReference type="Proteomes" id="UP000095728"/>
    </source>
</evidence>
<protein>
    <recommendedName>
        <fullName evidence="2 10">Mitogen-activated protein kinase</fullName>
        <ecNumber evidence="2 10">2.7.11.24</ecNumber>
    </recommendedName>
</protein>
<keyword evidence="4 10" id="KW-0808">Transferase</keyword>
<keyword evidence="5 9" id="KW-0547">Nucleotide-binding</keyword>
<dbReference type="Gene3D" id="1.10.510.10">
    <property type="entry name" value="Transferase(Phosphotransferase) domain 1"/>
    <property type="match status" value="1"/>
</dbReference>
<feature type="compositionally biased region" description="Polar residues" evidence="11">
    <location>
        <begin position="472"/>
        <end position="506"/>
    </location>
</feature>
<dbReference type="AlphaFoldDB" id="A0A1E5R2I7"/>
<comment type="catalytic activity">
    <reaction evidence="10">
        <text>L-threonyl-[protein] + ATP = O-phospho-L-threonyl-[protein] + ADP + H(+)</text>
        <dbReference type="Rhea" id="RHEA:46608"/>
        <dbReference type="Rhea" id="RHEA-COMP:11060"/>
        <dbReference type="Rhea" id="RHEA-COMP:11605"/>
        <dbReference type="ChEBI" id="CHEBI:15378"/>
        <dbReference type="ChEBI" id="CHEBI:30013"/>
        <dbReference type="ChEBI" id="CHEBI:30616"/>
        <dbReference type="ChEBI" id="CHEBI:61977"/>
        <dbReference type="ChEBI" id="CHEBI:456216"/>
        <dbReference type="EC" id="2.7.11.24"/>
    </reaction>
</comment>
<dbReference type="Proteomes" id="UP000095728">
    <property type="component" value="Unassembled WGS sequence"/>
</dbReference>
<evidence type="ECO:0000256" key="8">
    <source>
        <dbReference type="ARBA" id="ARBA00065684"/>
    </source>
</evidence>
<evidence type="ECO:0000256" key="11">
    <source>
        <dbReference type="SAM" id="MobiDB-lite"/>
    </source>
</evidence>
<dbReference type="PROSITE" id="PS01351">
    <property type="entry name" value="MAPK"/>
    <property type="match status" value="1"/>
</dbReference>
<dbReference type="SMART" id="SM00220">
    <property type="entry name" value="S_TKc"/>
    <property type="match status" value="1"/>
</dbReference>
<dbReference type="FunFam" id="1.10.510.10:FF:000013">
    <property type="entry name" value="Mitogen-activated protein kinase"/>
    <property type="match status" value="1"/>
</dbReference>
<dbReference type="EC" id="2.7.11.24" evidence="2 10"/>
<dbReference type="SUPFAM" id="SSF56112">
    <property type="entry name" value="Protein kinase-like (PK-like)"/>
    <property type="match status" value="1"/>
</dbReference>
<keyword evidence="3 10" id="KW-0723">Serine/threonine-protein kinase</keyword>
<keyword evidence="6 10" id="KW-0418">Kinase</keyword>
<evidence type="ECO:0000256" key="3">
    <source>
        <dbReference type="ARBA" id="ARBA00022527"/>
    </source>
</evidence>
<dbReference type="GO" id="GO:0005524">
    <property type="term" value="F:ATP binding"/>
    <property type="evidence" value="ECO:0007669"/>
    <property type="project" value="UniProtKB-UniRule"/>
</dbReference>
<comment type="activity regulation">
    <text evidence="10">Activated by threonine and tyrosine phosphorylation.</text>
</comment>
<dbReference type="PROSITE" id="PS00107">
    <property type="entry name" value="PROTEIN_KINASE_ATP"/>
    <property type="match status" value="1"/>
</dbReference>
<keyword evidence="10" id="KW-0460">Magnesium</keyword>
<proteinExistence type="inferred from homology"/>
<dbReference type="InterPro" id="IPR011009">
    <property type="entry name" value="Kinase-like_dom_sf"/>
</dbReference>
<dbReference type="EMBL" id="LPNM01000011">
    <property type="protein sequence ID" value="OEJ81100.1"/>
    <property type="molecule type" value="Genomic_DNA"/>
</dbReference>
<evidence type="ECO:0000256" key="6">
    <source>
        <dbReference type="ARBA" id="ARBA00022777"/>
    </source>
</evidence>
<feature type="region of interest" description="Disordered" evidence="11">
    <location>
        <begin position="448"/>
        <end position="521"/>
    </location>
</feature>
<dbReference type="PROSITE" id="PS50011">
    <property type="entry name" value="PROTEIN_KINASE_DOM"/>
    <property type="match status" value="1"/>
</dbReference>
<feature type="binding site" evidence="9">
    <location>
        <position position="58"/>
    </location>
    <ligand>
        <name>ATP</name>
        <dbReference type="ChEBI" id="CHEBI:30616"/>
    </ligand>
</feature>
<evidence type="ECO:0000256" key="2">
    <source>
        <dbReference type="ARBA" id="ARBA00012411"/>
    </source>
</evidence>
<sequence>MSDTTNAIERHTFKVYNQDFTVDKRFQLIKEIGHGAYGVVCSARFMEAQEDTTVAIKKVTNIFQKTLLCKRSLRELKLLRHFRGHKNITCLYDVDIVFDGNNQFNGLYLYEELMECDMHQIIKSGQPLSDAHYQSFIYQILCGLKYIHSADVLHRDLKPGNLLVNADCQLKICDFGLARGYSENPVKNNQFLTEYVATRWYRAPEIMLSYQGYTKAIDVWSTGCILAELLGGKPIFKGKDYVDQLNRILQVLGTPSETTLRRIGSKNVQDYIHQLGFIPKVPFVTLYPDANPDALDLLERMLAFDPQQRITVNEALEHPYLSIWHDPADEPVCAVTFDFGFEAVNELEELKTMVVDEVRDFRSFVRQPLMEDADYEEEVIEEEELPQEQAHKAEQQFNFQQQKPLGEQNNTQSSAFQDLQHQQLAGLSSTNRGANSGSANVQESFIGISADNLPPHSTDLPPRPQETGYSEVPNNAYYNTPNSQPVSNATSANGSNPRGSIGDASNTTTTTTTNPHNSLLSDEDNVLSQFLDLEKELEFGLDRKYI</sequence>
<dbReference type="Gene3D" id="3.30.200.20">
    <property type="entry name" value="Phosphorylase Kinase, domain 1"/>
    <property type="match status" value="1"/>
</dbReference>
<evidence type="ECO:0000256" key="7">
    <source>
        <dbReference type="ARBA" id="ARBA00022840"/>
    </source>
</evidence>
<comment type="subunit">
    <text evidence="8">Interacts with RLM1.</text>
</comment>
<name>A0A1E5R2I7_9ASCO</name>
<reference evidence="14" key="1">
    <citation type="journal article" date="2016" name="Genome Announc.">
        <title>Genome sequences of three species of Hanseniaspora isolated from spontaneous wine fermentations.</title>
        <authorList>
            <person name="Sternes P.R."/>
            <person name="Lee D."/>
            <person name="Kutyna D.R."/>
            <person name="Borneman A.R."/>
        </authorList>
    </citation>
    <scope>NUCLEOTIDE SEQUENCE [LARGE SCALE GENOMIC DNA]</scope>
    <source>
        <strain evidence="14">AWRI3579</strain>
    </source>
</reference>
<dbReference type="FunFam" id="3.30.200.20:FF:000647">
    <property type="entry name" value="Mitogen-activated protein kinase"/>
    <property type="match status" value="1"/>
</dbReference>
<comment type="similarity">
    <text evidence="10">Belongs to the protein kinase superfamily. Ser/Thr protein kinase family. MAP kinase subfamily.</text>
</comment>
<accession>A0A1E5R2I7</accession>
<comment type="similarity">
    <text evidence="1">Belongs to the protein kinase superfamily. CMGC Ser/Thr protein kinase family. MAP kinase subfamily.</text>
</comment>
<comment type="cofactor">
    <cofactor evidence="10">
        <name>Mg(2+)</name>
        <dbReference type="ChEBI" id="CHEBI:18420"/>
    </cofactor>
</comment>
<comment type="caution">
    <text evidence="13">The sequence shown here is derived from an EMBL/GenBank/DDBJ whole genome shotgun (WGS) entry which is preliminary data.</text>
</comment>